<evidence type="ECO:0000259" key="1">
    <source>
        <dbReference type="PROSITE" id="PS50887"/>
    </source>
</evidence>
<gene>
    <name evidence="2" type="ORF">I8748_12140</name>
</gene>
<sequence length="93" mass="10115">LVARFGDEEFAMILPNTQAEPALHIAEMILTAVKAMKIADNGHVDDFFTLNLGVTSVIPSSELSMNKLIVTAEKALLQAKLASSDRIVILTKY</sequence>
<dbReference type="InterPro" id="IPR000160">
    <property type="entry name" value="GGDEF_dom"/>
</dbReference>
<dbReference type="EMBL" id="JAECZC010000017">
    <property type="protein sequence ID" value="MBH8562921.1"/>
    <property type="molecule type" value="Genomic_DNA"/>
</dbReference>
<evidence type="ECO:0000313" key="2">
    <source>
        <dbReference type="EMBL" id="MBH8562921.1"/>
    </source>
</evidence>
<dbReference type="PROSITE" id="PS50887">
    <property type="entry name" value="GGDEF"/>
    <property type="match status" value="1"/>
</dbReference>
<comment type="caution">
    <text evidence="2">The sequence shown here is derived from an EMBL/GenBank/DDBJ whole genome shotgun (WGS) entry which is preliminary data.</text>
</comment>
<dbReference type="SUPFAM" id="SSF55073">
    <property type="entry name" value="Nucleotide cyclase"/>
    <property type="match status" value="1"/>
</dbReference>
<name>A0A8J7L9G4_9NOST</name>
<dbReference type="PANTHER" id="PTHR45138:SF9">
    <property type="entry name" value="DIGUANYLATE CYCLASE DGCM-RELATED"/>
    <property type="match status" value="1"/>
</dbReference>
<dbReference type="GO" id="GO:0043709">
    <property type="term" value="P:cell adhesion involved in single-species biofilm formation"/>
    <property type="evidence" value="ECO:0007669"/>
    <property type="project" value="TreeGrafter"/>
</dbReference>
<reference evidence="2 3" key="1">
    <citation type="journal article" date="2021" name="Int. J. Syst. Evol. Microbiol.">
        <title>Amazonocrinis nigriterrae gen. nov., sp. nov., Atlanticothrix silvestris gen. nov., sp. nov. and Dendronalium phyllosphericum gen. nov., sp. nov., nostocacean cyanobacteria from Brazilian environments.</title>
        <authorList>
            <person name="Alvarenga D.O."/>
            <person name="Andreote A.P.D."/>
            <person name="Branco L.H.Z."/>
            <person name="Delbaje E."/>
            <person name="Cruz R.B."/>
            <person name="Varani A.M."/>
            <person name="Fiore M.F."/>
        </authorList>
    </citation>
    <scope>NUCLEOTIDE SEQUENCE [LARGE SCALE GENOMIC DNA]</scope>
    <source>
        <strain evidence="2 3">CENA67</strain>
    </source>
</reference>
<feature type="domain" description="GGDEF" evidence="1">
    <location>
        <begin position="1"/>
        <end position="92"/>
    </location>
</feature>
<evidence type="ECO:0000313" key="3">
    <source>
        <dbReference type="Proteomes" id="UP000632766"/>
    </source>
</evidence>
<feature type="non-terminal residue" evidence="2">
    <location>
        <position position="1"/>
    </location>
</feature>
<dbReference type="Gene3D" id="3.30.70.270">
    <property type="match status" value="1"/>
</dbReference>
<dbReference type="GO" id="GO:0052621">
    <property type="term" value="F:diguanylate cyclase activity"/>
    <property type="evidence" value="ECO:0007669"/>
    <property type="project" value="TreeGrafter"/>
</dbReference>
<dbReference type="Pfam" id="PF00990">
    <property type="entry name" value="GGDEF"/>
    <property type="match status" value="1"/>
</dbReference>
<dbReference type="GO" id="GO:0005886">
    <property type="term" value="C:plasma membrane"/>
    <property type="evidence" value="ECO:0007669"/>
    <property type="project" value="TreeGrafter"/>
</dbReference>
<accession>A0A8J7L9G4</accession>
<dbReference type="InterPro" id="IPR043128">
    <property type="entry name" value="Rev_trsase/Diguanyl_cyclase"/>
</dbReference>
<dbReference type="GO" id="GO:1902201">
    <property type="term" value="P:negative regulation of bacterial-type flagellum-dependent cell motility"/>
    <property type="evidence" value="ECO:0007669"/>
    <property type="project" value="TreeGrafter"/>
</dbReference>
<organism evidence="2 3">
    <name type="scientific">Amazonocrinis nigriterrae CENA67</name>
    <dbReference type="NCBI Taxonomy" id="2794033"/>
    <lineage>
        <taxon>Bacteria</taxon>
        <taxon>Bacillati</taxon>
        <taxon>Cyanobacteriota</taxon>
        <taxon>Cyanophyceae</taxon>
        <taxon>Nostocales</taxon>
        <taxon>Nostocaceae</taxon>
        <taxon>Amazonocrinis</taxon>
        <taxon>Amazonocrinis nigriterrae</taxon>
    </lineage>
</organism>
<dbReference type="InterPro" id="IPR050469">
    <property type="entry name" value="Diguanylate_Cyclase"/>
</dbReference>
<dbReference type="RefSeq" id="WP_198124820.1">
    <property type="nucleotide sequence ID" value="NZ_JAECZC010000017.1"/>
</dbReference>
<dbReference type="InterPro" id="IPR029787">
    <property type="entry name" value="Nucleotide_cyclase"/>
</dbReference>
<proteinExistence type="predicted"/>
<dbReference type="Proteomes" id="UP000632766">
    <property type="component" value="Unassembled WGS sequence"/>
</dbReference>
<dbReference type="AlphaFoldDB" id="A0A8J7L9G4"/>
<dbReference type="PANTHER" id="PTHR45138">
    <property type="entry name" value="REGULATORY COMPONENTS OF SENSORY TRANSDUCTION SYSTEM"/>
    <property type="match status" value="1"/>
</dbReference>
<dbReference type="NCBIfam" id="TIGR00254">
    <property type="entry name" value="GGDEF"/>
    <property type="match status" value="1"/>
</dbReference>
<protein>
    <submittedName>
        <fullName evidence="2">Diguanylate cyclase</fullName>
    </submittedName>
</protein>
<keyword evidence="3" id="KW-1185">Reference proteome</keyword>